<dbReference type="EC" id="3.4.11.9" evidence="4"/>
<dbReference type="PANTHER" id="PTHR43226:SF4">
    <property type="entry name" value="XAA-PRO AMINOPEPTIDASE 3"/>
    <property type="match status" value="1"/>
</dbReference>
<sequence length="467" mass="52117">MNNHLFDKEIYISRRKRLAENVGGGLIVLLGNEDSPMNYADNCFPFRQNSTFLYYFGLDVPMLAAIIDVDNSNEIIFGNDVSMDDIIWTGPLPSIAALAANVGVTATQPYHKIEAAVQTAKSKQQPVHILPPYRAENKIKLSQWLDISLNDVSQSASLKLIKAVIAQRECKEACEVEQLNNAVSISADMHLAAMQLAKPGMMEYEVAAKVEAIALANNGRLSYPIILTVNGQTLHNHYHGNKLKEGDMVLMDAGAENAMHYAGDLTRTFPAGKTFSTRQKEMYNVVLASLNHATQLLKPGIEFREIHRQASIKLLEGLKQLGLVKGNAEEAVHAGVHTLFFQCGVGHAMGLDVHDMEDLGEQYVGYTDALKKSREFGWKSLRLAKQLKPGFVLTVEPGLYFIPELIDRWKAENKLNDFINYDVVEQYRNFTGIRIEDNYLITDEGSQKLGKHLIKEADEIEAIRQNA</sequence>
<dbReference type="AlphaFoldDB" id="A0A1I5TEV7"/>
<evidence type="ECO:0000256" key="6">
    <source>
        <dbReference type="ARBA" id="ARBA00022801"/>
    </source>
</evidence>
<dbReference type="InterPro" id="IPR007865">
    <property type="entry name" value="Aminopep_P_N"/>
</dbReference>
<keyword evidence="9" id="KW-0031">Aminopeptidase</keyword>
<evidence type="ECO:0000259" key="8">
    <source>
        <dbReference type="SMART" id="SM01011"/>
    </source>
</evidence>
<dbReference type="PANTHER" id="PTHR43226">
    <property type="entry name" value="XAA-PRO AMINOPEPTIDASE 3"/>
    <property type="match status" value="1"/>
</dbReference>
<dbReference type="EMBL" id="FOXQ01000002">
    <property type="protein sequence ID" value="SFP81569.1"/>
    <property type="molecule type" value="Genomic_DNA"/>
</dbReference>
<dbReference type="GO" id="GO:0006508">
    <property type="term" value="P:proteolysis"/>
    <property type="evidence" value="ECO:0007669"/>
    <property type="project" value="TreeGrafter"/>
</dbReference>
<dbReference type="Pfam" id="PF05195">
    <property type="entry name" value="AMP_N"/>
    <property type="match status" value="1"/>
</dbReference>
<evidence type="ECO:0000256" key="4">
    <source>
        <dbReference type="ARBA" id="ARBA00012574"/>
    </source>
</evidence>
<reference evidence="9 10" key="1">
    <citation type="submission" date="2016-10" db="EMBL/GenBank/DDBJ databases">
        <authorList>
            <person name="de Groot N.N."/>
        </authorList>
    </citation>
    <scope>NUCLEOTIDE SEQUENCE [LARGE SCALE GENOMIC DNA]</scope>
    <source>
        <strain evidence="9 10">DSM 28286</strain>
    </source>
</reference>
<dbReference type="GO" id="GO:0030145">
    <property type="term" value="F:manganese ion binding"/>
    <property type="evidence" value="ECO:0007669"/>
    <property type="project" value="InterPro"/>
</dbReference>
<evidence type="ECO:0000256" key="7">
    <source>
        <dbReference type="ARBA" id="ARBA00023211"/>
    </source>
</evidence>
<keyword evidence="9" id="KW-0645">Protease</keyword>
<dbReference type="OrthoDB" id="9806388at2"/>
<dbReference type="SMART" id="SM01011">
    <property type="entry name" value="AMP_N"/>
    <property type="match status" value="1"/>
</dbReference>
<organism evidence="9 10">
    <name type="scientific">Parafilimonas terrae</name>
    <dbReference type="NCBI Taxonomy" id="1465490"/>
    <lineage>
        <taxon>Bacteria</taxon>
        <taxon>Pseudomonadati</taxon>
        <taxon>Bacteroidota</taxon>
        <taxon>Chitinophagia</taxon>
        <taxon>Chitinophagales</taxon>
        <taxon>Chitinophagaceae</taxon>
        <taxon>Parafilimonas</taxon>
    </lineage>
</organism>
<dbReference type="Gene3D" id="3.40.350.10">
    <property type="entry name" value="Creatinase/prolidase N-terminal domain"/>
    <property type="match status" value="1"/>
</dbReference>
<dbReference type="InterPro" id="IPR029149">
    <property type="entry name" value="Creatin/AminoP/Spt16_N"/>
</dbReference>
<keyword evidence="6" id="KW-0378">Hydrolase</keyword>
<keyword evidence="5" id="KW-0479">Metal-binding</keyword>
<dbReference type="SUPFAM" id="SSF53092">
    <property type="entry name" value="Creatinase/prolidase N-terminal domain"/>
    <property type="match status" value="1"/>
</dbReference>
<dbReference type="STRING" id="1465490.SAMN05444277_10293"/>
<evidence type="ECO:0000256" key="5">
    <source>
        <dbReference type="ARBA" id="ARBA00022723"/>
    </source>
</evidence>
<dbReference type="CDD" id="cd01087">
    <property type="entry name" value="Prolidase"/>
    <property type="match status" value="1"/>
</dbReference>
<gene>
    <name evidence="9" type="ORF">SAMN05444277_10293</name>
</gene>
<comment type="catalytic activity">
    <reaction evidence="1">
        <text>Release of any N-terminal amino acid, including proline, that is linked to proline, even from a dipeptide or tripeptide.</text>
        <dbReference type="EC" id="3.4.11.9"/>
    </reaction>
</comment>
<evidence type="ECO:0000313" key="10">
    <source>
        <dbReference type="Proteomes" id="UP000199031"/>
    </source>
</evidence>
<keyword evidence="7" id="KW-0464">Manganese</keyword>
<dbReference type="GO" id="GO:0070006">
    <property type="term" value="F:metalloaminopeptidase activity"/>
    <property type="evidence" value="ECO:0007669"/>
    <property type="project" value="InterPro"/>
</dbReference>
<dbReference type="Gene3D" id="3.90.230.10">
    <property type="entry name" value="Creatinase/methionine aminopeptidase superfamily"/>
    <property type="match status" value="1"/>
</dbReference>
<evidence type="ECO:0000256" key="3">
    <source>
        <dbReference type="ARBA" id="ARBA00008766"/>
    </source>
</evidence>
<name>A0A1I5TEV7_9BACT</name>
<evidence type="ECO:0000313" key="9">
    <source>
        <dbReference type="EMBL" id="SFP81569.1"/>
    </source>
</evidence>
<dbReference type="InterPro" id="IPR000994">
    <property type="entry name" value="Pept_M24"/>
</dbReference>
<dbReference type="RefSeq" id="WP_090655553.1">
    <property type="nucleotide sequence ID" value="NZ_FOXQ01000002.1"/>
</dbReference>
<protein>
    <recommendedName>
        <fullName evidence="4">Xaa-Pro aminopeptidase</fullName>
        <ecNumber evidence="4">3.4.11.9</ecNumber>
    </recommendedName>
</protein>
<dbReference type="Proteomes" id="UP000199031">
    <property type="component" value="Unassembled WGS sequence"/>
</dbReference>
<comment type="similarity">
    <text evidence="3">Belongs to the peptidase M24B family.</text>
</comment>
<feature type="domain" description="Aminopeptidase P N-terminal" evidence="8">
    <location>
        <begin position="6"/>
        <end position="138"/>
    </location>
</feature>
<accession>A0A1I5TEV7</accession>
<dbReference type="InterPro" id="IPR036005">
    <property type="entry name" value="Creatinase/aminopeptidase-like"/>
</dbReference>
<proteinExistence type="inferred from homology"/>
<dbReference type="Pfam" id="PF00557">
    <property type="entry name" value="Peptidase_M24"/>
    <property type="match status" value="1"/>
</dbReference>
<comment type="cofactor">
    <cofactor evidence="2">
        <name>Mn(2+)</name>
        <dbReference type="ChEBI" id="CHEBI:29035"/>
    </cofactor>
</comment>
<dbReference type="GO" id="GO:0005829">
    <property type="term" value="C:cytosol"/>
    <property type="evidence" value="ECO:0007669"/>
    <property type="project" value="TreeGrafter"/>
</dbReference>
<evidence type="ECO:0000256" key="2">
    <source>
        <dbReference type="ARBA" id="ARBA00001936"/>
    </source>
</evidence>
<evidence type="ECO:0000256" key="1">
    <source>
        <dbReference type="ARBA" id="ARBA00001424"/>
    </source>
</evidence>
<dbReference type="InterPro" id="IPR052433">
    <property type="entry name" value="X-Pro_dipept-like"/>
</dbReference>
<keyword evidence="10" id="KW-1185">Reference proteome</keyword>
<dbReference type="SUPFAM" id="SSF55920">
    <property type="entry name" value="Creatinase/aminopeptidase"/>
    <property type="match status" value="1"/>
</dbReference>